<dbReference type="PROSITE" id="PS51846">
    <property type="entry name" value="CNNM"/>
    <property type="match status" value="1"/>
</dbReference>
<dbReference type="InterPro" id="IPR002550">
    <property type="entry name" value="CNNM"/>
</dbReference>
<organism evidence="10 11">
    <name type="scientific">Ophiocordyceps camponoti-floridani</name>
    <dbReference type="NCBI Taxonomy" id="2030778"/>
    <lineage>
        <taxon>Eukaryota</taxon>
        <taxon>Fungi</taxon>
        <taxon>Dikarya</taxon>
        <taxon>Ascomycota</taxon>
        <taxon>Pezizomycotina</taxon>
        <taxon>Sordariomycetes</taxon>
        <taxon>Hypocreomycetidae</taxon>
        <taxon>Hypocreales</taxon>
        <taxon>Ophiocordycipitaceae</taxon>
        <taxon>Ophiocordyceps</taxon>
    </lineage>
</organism>
<protein>
    <submittedName>
        <fullName evidence="10">D-3-phosphoglycerate dehydrogenase</fullName>
    </submittedName>
</protein>
<sequence length="566" mass="60426">MRRHGTSAAFTNLRPVVLGLGRLMGVAAAPLVLPDDNHVRDTPIWVLALASMTLVLLGGAFAGLTIAFMGQDSIYLQVLSGDPAEPQHRNAKSVLSLLKRGKHWVLVTLLLANVIVNESLPVVLDRTLGGGVAAVVGSTVLIVIFGEIVPQSICVRFGLPIGGYMSKPVLLLMYLLSPVAWPTAKLLDWILGEDHGTVYKKSGLKTLVTLHKSLGDLSERLNQDEVTIITAVLDLKDKPVSEVMTPMDDVFTLAEDHVLDEKTMDNILSSGYSRIPIYRAGNPTDFVGMLLVKTLITYDPEDRIPVRDVQLGAIVETRPETSCLDIINFFQEGKSHMVLVSEYPGSDHGALGVVTLEDVIEELIGEEIVDESDVYVDVHKAIRRLTPAPRARRHHHEDASSATSVTAVAVKKPADGSLLVDIAEHPEGSVLTVGSPGAVSDTGAMAEHHPKTAIFMKRRSSAGPDGKAELGTVPIKASLDDMKRQLRLGPANRAARPRNTRNDVFKIKQGLGVTTAAAAAGTASNGKLVSKAATVDEGEESPLLPTVNGGRPGSTRYGSAQGGGEE</sequence>
<evidence type="ECO:0000256" key="3">
    <source>
        <dbReference type="ARBA" id="ARBA00022737"/>
    </source>
</evidence>
<dbReference type="AlphaFoldDB" id="A0A8H4VHM1"/>
<evidence type="ECO:0000259" key="9">
    <source>
        <dbReference type="PROSITE" id="PS51846"/>
    </source>
</evidence>
<evidence type="ECO:0000313" key="10">
    <source>
        <dbReference type="EMBL" id="KAF4595816.1"/>
    </source>
</evidence>
<dbReference type="GO" id="GO:0030026">
    <property type="term" value="P:intracellular manganese ion homeostasis"/>
    <property type="evidence" value="ECO:0007669"/>
    <property type="project" value="TreeGrafter"/>
</dbReference>
<reference evidence="10 11" key="1">
    <citation type="journal article" date="2020" name="G3 (Bethesda)">
        <title>Genetic Underpinnings of Host Manipulation by Ophiocordyceps as Revealed by Comparative Transcriptomics.</title>
        <authorList>
            <person name="Will I."/>
            <person name="Das B."/>
            <person name="Trinh T."/>
            <person name="Brachmann A."/>
            <person name="Ohm R.A."/>
            <person name="de Bekker C."/>
        </authorList>
    </citation>
    <scope>NUCLEOTIDE SEQUENCE [LARGE SCALE GENOMIC DNA]</scope>
    <source>
        <strain evidence="10 11">EC05</strain>
    </source>
</reference>
<feature type="domain" description="CNNM transmembrane" evidence="9">
    <location>
        <begin position="40"/>
        <end position="225"/>
    </location>
</feature>
<dbReference type="InterPro" id="IPR044751">
    <property type="entry name" value="Ion_transp-like_CBS"/>
</dbReference>
<dbReference type="SUPFAM" id="SSF54631">
    <property type="entry name" value="CBS-domain pair"/>
    <property type="match status" value="1"/>
</dbReference>
<evidence type="ECO:0000256" key="8">
    <source>
        <dbReference type="SAM" id="Phobius"/>
    </source>
</evidence>
<keyword evidence="5 6" id="KW-0472">Membrane</keyword>
<feature type="transmembrane region" description="Helical" evidence="8">
    <location>
        <begin position="44"/>
        <end position="69"/>
    </location>
</feature>
<dbReference type="PANTHER" id="PTHR12064">
    <property type="entry name" value="METAL TRANSPORTER CNNM"/>
    <property type="match status" value="1"/>
</dbReference>
<comment type="subcellular location">
    <subcellularLocation>
        <location evidence="1">Membrane</location>
        <topology evidence="1">Multi-pass membrane protein</topology>
    </subcellularLocation>
</comment>
<dbReference type="Pfam" id="PF01595">
    <property type="entry name" value="CNNM"/>
    <property type="match status" value="1"/>
</dbReference>
<dbReference type="GO" id="GO:0010960">
    <property type="term" value="P:magnesium ion homeostasis"/>
    <property type="evidence" value="ECO:0007669"/>
    <property type="project" value="InterPro"/>
</dbReference>
<evidence type="ECO:0000256" key="2">
    <source>
        <dbReference type="ARBA" id="ARBA00022692"/>
    </source>
</evidence>
<keyword evidence="3" id="KW-0677">Repeat</keyword>
<dbReference type="PANTHER" id="PTHR12064:SF97">
    <property type="entry name" value="METAL TRANSPORTER CNNM-5"/>
    <property type="match status" value="1"/>
</dbReference>
<keyword evidence="2 6" id="KW-0812">Transmembrane</keyword>
<dbReference type="GO" id="GO:0016020">
    <property type="term" value="C:membrane"/>
    <property type="evidence" value="ECO:0007669"/>
    <property type="project" value="UniProtKB-SubCell"/>
</dbReference>
<feature type="transmembrane region" description="Helical" evidence="8">
    <location>
        <begin position="12"/>
        <end position="32"/>
    </location>
</feature>
<dbReference type="FunFam" id="3.10.580.10:FF:000006">
    <property type="entry name" value="DUF21 and CBS domain protein"/>
    <property type="match status" value="1"/>
</dbReference>
<dbReference type="OrthoDB" id="5353557at2759"/>
<keyword evidence="11" id="KW-1185">Reference proteome</keyword>
<gene>
    <name evidence="10" type="ORF">GQ602_001429</name>
</gene>
<comment type="caution">
    <text evidence="10">The sequence shown here is derived from an EMBL/GenBank/DDBJ whole genome shotgun (WGS) entry which is preliminary data.</text>
</comment>
<evidence type="ECO:0000256" key="7">
    <source>
        <dbReference type="SAM" id="MobiDB-lite"/>
    </source>
</evidence>
<evidence type="ECO:0000313" key="11">
    <source>
        <dbReference type="Proteomes" id="UP000562929"/>
    </source>
</evidence>
<dbReference type="GO" id="GO:0005737">
    <property type="term" value="C:cytoplasm"/>
    <property type="evidence" value="ECO:0007669"/>
    <property type="project" value="TreeGrafter"/>
</dbReference>
<name>A0A8H4VHM1_9HYPO</name>
<dbReference type="InterPro" id="IPR045095">
    <property type="entry name" value="ACDP"/>
</dbReference>
<evidence type="ECO:0000256" key="1">
    <source>
        <dbReference type="ARBA" id="ARBA00004141"/>
    </source>
</evidence>
<accession>A0A8H4VHM1</accession>
<dbReference type="InterPro" id="IPR046342">
    <property type="entry name" value="CBS_dom_sf"/>
</dbReference>
<keyword evidence="4 6" id="KW-1133">Transmembrane helix</keyword>
<proteinExistence type="predicted"/>
<dbReference type="Gene3D" id="3.10.580.10">
    <property type="entry name" value="CBS-domain"/>
    <property type="match status" value="1"/>
</dbReference>
<evidence type="ECO:0000256" key="5">
    <source>
        <dbReference type="ARBA" id="ARBA00023136"/>
    </source>
</evidence>
<evidence type="ECO:0000256" key="6">
    <source>
        <dbReference type="PROSITE-ProRule" id="PRU01193"/>
    </source>
</evidence>
<dbReference type="Proteomes" id="UP000562929">
    <property type="component" value="Unassembled WGS sequence"/>
</dbReference>
<feature type="region of interest" description="Disordered" evidence="7">
    <location>
        <begin position="518"/>
        <end position="566"/>
    </location>
</feature>
<dbReference type="CDD" id="cd04590">
    <property type="entry name" value="CBS_pair_CorC_HlyC_assoc"/>
    <property type="match status" value="1"/>
</dbReference>
<evidence type="ECO:0000256" key="4">
    <source>
        <dbReference type="ARBA" id="ARBA00022989"/>
    </source>
</evidence>
<dbReference type="EMBL" id="JAACLJ010000001">
    <property type="protein sequence ID" value="KAF4595816.1"/>
    <property type="molecule type" value="Genomic_DNA"/>
</dbReference>
<feature type="transmembrane region" description="Helical" evidence="8">
    <location>
        <begin position="130"/>
        <end position="149"/>
    </location>
</feature>